<organism evidence="2 3">
    <name type="scientific">Setomelanomma holmii</name>
    <dbReference type="NCBI Taxonomy" id="210430"/>
    <lineage>
        <taxon>Eukaryota</taxon>
        <taxon>Fungi</taxon>
        <taxon>Dikarya</taxon>
        <taxon>Ascomycota</taxon>
        <taxon>Pezizomycotina</taxon>
        <taxon>Dothideomycetes</taxon>
        <taxon>Pleosporomycetidae</taxon>
        <taxon>Pleosporales</taxon>
        <taxon>Pleosporineae</taxon>
        <taxon>Phaeosphaeriaceae</taxon>
        <taxon>Setomelanomma</taxon>
    </lineage>
</organism>
<reference evidence="2" key="1">
    <citation type="journal article" date="2020" name="Stud. Mycol.">
        <title>101 Dothideomycetes genomes: a test case for predicting lifestyles and emergence of pathogens.</title>
        <authorList>
            <person name="Haridas S."/>
            <person name="Albert R."/>
            <person name="Binder M."/>
            <person name="Bloem J."/>
            <person name="Labutti K."/>
            <person name="Salamov A."/>
            <person name="Andreopoulos B."/>
            <person name="Baker S."/>
            <person name="Barry K."/>
            <person name="Bills G."/>
            <person name="Bluhm B."/>
            <person name="Cannon C."/>
            <person name="Castanera R."/>
            <person name="Culley D."/>
            <person name="Daum C."/>
            <person name="Ezra D."/>
            <person name="Gonzalez J."/>
            <person name="Henrissat B."/>
            <person name="Kuo A."/>
            <person name="Liang C."/>
            <person name="Lipzen A."/>
            <person name="Lutzoni F."/>
            <person name="Magnuson J."/>
            <person name="Mondo S."/>
            <person name="Nolan M."/>
            <person name="Ohm R."/>
            <person name="Pangilinan J."/>
            <person name="Park H.-J."/>
            <person name="Ramirez L."/>
            <person name="Alfaro M."/>
            <person name="Sun H."/>
            <person name="Tritt A."/>
            <person name="Yoshinaga Y."/>
            <person name="Zwiers L.-H."/>
            <person name="Turgeon B."/>
            <person name="Goodwin S."/>
            <person name="Spatafora J."/>
            <person name="Crous P."/>
            <person name="Grigoriev I."/>
        </authorList>
    </citation>
    <scope>NUCLEOTIDE SEQUENCE</scope>
    <source>
        <strain evidence="2">CBS 110217</strain>
    </source>
</reference>
<accession>A0A9P4LN18</accession>
<sequence>MATNWTRLISLLLNSALFTSTSLARLLFFCLPGLELIPVSPLAFVIIVQLHLWRNSKVDRAFDGTPPPLAPPPLHPREPRSTHASTPKQPCVGPPASLTASTSRQYLLEPAPTRSTPPRLAPRSSQSTTMVTQRRYSVTGQTPPDDAEAMKAESASARSPKLHALDTSASRFNTTTGDDGGAEPVRGRKMAQAGTVVRTSSKRSATQLPSPNSPSHELPPKIARYRLGHSEDVDTDGDTDTDSDVTDDLVFASQATSMPTTPECSQPPHVWDLPDAASLQKLQLSGRVRSDDDCMEDLALSPSHSRNHSVDCSHAETRSTLQQDWAAYTRSQCISEPESIHVEHVAPAQPDDSCTAPTFLTLPPEIRHQIYRNCEELVFRQPLLYCIATAFDKIQHPLASVSRQVRSEALAIFYSYNTWTVKVEFRMMYDGFQHWIIRLGDGAGSLRLVDLSVRGTLFKPKRTHTQSVLLGGQLIQITPGVATNGRQELYSPPDGDASFKIDLSEKHVGGKVCIMRNDGTQEAGETGRAYLAKKVEELWDKRRAGTLNGQDWVNMVDNFITFIGGW</sequence>
<comment type="caution">
    <text evidence="2">The sequence shown here is derived from an EMBL/GenBank/DDBJ whole genome shotgun (WGS) entry which is preliminary data.</text>
</comment>
<feature type="compositionally biased region" description="Polar residues" evidence="1">
    <location>
        <begin position="167"/>
        <end position="177"/>
    </location>
</feature>
<evidence type="ECO:0008006" key="4">
    <source>
        <dbReference type="Google" id="ProtNLM"/>
    </source>
</evidence>
<dbReference type="EMBL" id="ML978180">
    <property type="protein sequence ID" value="KAF2031548.1"/>
    <property type="molecule type" value="Genomic_DNA"/>
</dbReference>
<feature type="compositionally biased region" description="Pro residues" evidence="1">
    <location>
        <begin position="65"/>
        <end position="74"/>
    </location>
</feature>
<dbReference type="Proteomes" id="UP000799777">
    <property type="component" value="Unassembled WGS sequence"/>
</dbReference>
<evidence type="ECO:0000256" key="1">
    <source>
        <dbReference type="SAM" id="MobiDB-lite"/>
    </source>
</evidence>
<feature type="region of interest" description="Disordered" evidence="1">
    <location>
        <begin position="63"/>
        <end position="220"/>
    </location>
</feature>
<protein>
    <recommendedName>
        <fullName evidence="4">F-box domain-containing protein</fullName>
    </recommendedName>
</protein>
<evidence type="ECO:0000313" key="3">
    <source>
        <dbReference type="Proteomes" id="UP000799777"/>
    </source>
</evidence>
<dbReference type="OrthoDB" id="62952at2759"/>
<feature type="compositionally biased region" description="Polar residues" evidence="1">
    <location>
        <begin position="197"/>
        <end position="215"/>
    </location>
</feature>
<dbReference type="AlphaFoldDB" id="A0A9P4LN18"/>
<evidence type="ECO:0000313" key="2">
    <source>
        <dbReference type="EMBL" id="KAF2031548.1"/>
    </source>
</evidence>
<gene>
    <name evidence="2" type="ORF">EK21DRAFT_62976</name>
</gene>
<proteinExistence type="predicted"/>
<feature type="compositionally biased region" description="Polar residues" evidence="1">
    <location>
        <begin position="123"/>
        <end position="142"/>
    </location>
</feature>
<name>A0A9P4LN18_9PLEO</name>
<keyword evidence="3" id="KW-1185">Reference proteome</keyword>